<keyword evidence="3" id="KW-1185">Reference proteome</keyword>
<dbReference type="Pfam" id="PF10387">
    <property type="entry name" value="DUF2442"/>
    <property type="match status" value="1"/>
</dbReference>
<accession>F4QJV2</accession>
<dbReference type="OrthoDB" id="337884at2"/>
<feature type="region of interest" description="Disordered" evidence="1">
    <location>
        <begin position="106"/>
        <end position="129"/>
    </location>
</feature>
<gene>
    <name evidence="2" type="ORF">ABI_16490</name>
</gene>
<dbReference type="eggNOG" id="ENOG5032S4D">
    <property type="taxonomic scope" value="Bacteria"/>
</dbReference>
<protein>
    <submittedName>
        <fullName evidence="2">Uncharacterized protein</fullName>
    </submittedName>
</protein>
<dbReference type="EMBL" id="GL883077">
    <property type="protein sequence ID" value="EGF93209.1"/>
    <property type="molecule type" value="Genomic_DNA"/>
</dbReference>
<evidence type="ECO:0000313" key="2">
    <source>
        <dbReference type="EMBL" id="EGF93209.1"/>
    </source>
</evidence>
<dbReference type="Proteomes" id="UP000006512">
    <property type="component" value="Unassembled WGS sequence"/>
</dbReference>
<dbReference type="HOGENOM" id="CLU_144125_1_0_5"/>
<sequence>MAEFKPITTAEFERKKRPAQTAFRAESARYDARTGKILVHLTNGISAAFPLQIIKGLETATPDTLKKIEVQGRGFGLHVPMLDADISVSRLFADFLGSTTMIRAEQRGLASRKNGVKGGRPRTAAQDPA</sequence>
<dbReference type="InterPro" id="IPR018841">
    <property type="entry name" value="DUF2442"/>
</dbReference>
<name>F4QJV2_9CAUL</name>
<reference evidence="3" key="1">
    <citation type="submission" date="2011-03" db="EMBL/GenBank/DDBJ databases">
        <title>Draft genome sequence of Brevundimonas diminuta.</title>
        <authorList>
            <person name="Brown P.J.B."/>
            <person name="Buechlein A."/>
            <person name="Hemmerich C."/>
            <person name="Brun Y.V."/>
        </authorList>
    </citation>
    <scope>NUCLEOTIDE SEQUENCE [LARGE SCALE GENOMIC DNA]</scope>
    <source>
        <strain evidence="3">C19</strain>
    </source>
</reference>
<dbReference type="STRING" id="715226.ABI_16490"/>
<evidence type="ECO:0000313" key="3">
    <source>
        <dbReference type="Proteomes" id="UP000006512"/>
    </source>
</evidence>
<evidence type="ECO:0000256" key="1">
    <source>
        <dbReference type="SAM" id="MobiDB-lite"/>
    </source>
</evidence>
<organism evidence="2 3">
    <name type="scientific">Asticcacaulis biprosthecium C19</name>
    <dbReference type="NCBI Taxonomy" id="715226"/>
    <lineage>
        <taxon>Bacteria</taxon>
        <taxon>Pseudomonadati</taxon>
        <taxon>Pseudomonadota</taxon>
        <taxon>Alphaproteobacteria</taxon>
        <taxon>Caulobacterales</taxon>
        <taxon>Caulobacteraceae</taxon>
        <taxon>Asticcacaulis</taxon>
    </lineage>
</organism>
<dbReference type="Gene3D" id="3.30.2020.40">
    <property type="entry name" value="Uncharacterised protein PF10387, DUF2442"/>
    <property type="match status" value="1"/>
</dbReference>
<dbReference type="RefSeq" id="WP_006272401.1">
    <property type="nucleotide sequence ID" value="NZ_GL883077.1"/>
</dbReference>
<dbReference type="AlphaFoldDB" id="F4QJV2"/>
<proteinExistence type="predicted"/>